<reference evidence="1 2" key="1">
    <citation type="journal article" date="2017" name="Environ. Sci. Technol.">
        <title>Organohalide Respiration with Chlorinated Ethenes under Low pH Conditions.</title>
        <authorList>
            <person name="Yang Y."/>
            <person name="Capiro N.L."/>
            <person name="Marcet T.F."/>
            <person name="Yan J."/>
            <person name="Pennell K.D."/>
            <person name="Loffler F.E."/>
        </authorList>
    </citation>
    <scope>NUCLEOTIDE SEQUENCE [LARGE SCALE GENOMIC DNA]</scope>
    <source>
        <strain evidence="1 2">ACSDCE</strain>
    </source>
</reference>
<evidence type="ECO:0000313" key="2">
    <source>
        <dbReference type="Proteomes" id="UP000502831"/>
    </source>
</evidence>
<dbReference type="AlphaFoldDB" id="A0AA92FFB6"/>
<protein>
    <submittedName>
        <fullName evidence="1">Uncharacterized protein</fullName>
    </submittedName>
</protein>
<organism evidence="1 2">
    <name type="scientific">Sulfurospirillum diekertiae</name>
    <dbReference type="NCBI Taxonomy" id="1854492"/>
    <lineage>
        <taxon>Bacteria</taxon>
        <taxon>Pseudomonadati</taxon>
        <taxon>Campylobacterota</taxon>
        <taxon>Epsilonproteobacteria</taxon>
        <taxon>Campylobacterales</taxon>
        <taxon>Sulfurospirillaceae</taxon>
        <taxon>Sulfurospirillum</taxon>
    </lineage>
</organism>
<dbReference type="Proteomes" id="UP000502831">
    <property type="component" value="Chromosome"/>
</dbReference>
<dbReference type="RefSeq" id="WP_167748982.1">
    <property type="nucleotide sequence ID" value="NZ_CP039734.2"/>
</dbReference>
<gene>
    <name evidence="1" type="ORF">FA584_00350</name>
</gene>
<evidence type="ECO:0000313" key="1">
    <source>
        <dbReference type="EMBL" id="QIR74750.1"/>
    </source>
</evidence>
<accession>A0AA92FFB6</accession>
<name>A0AA92FFB6_9BACT</name>
<dbReference type="EMBL" id="CP039734">
    <property type="protein sequence ID" value="QIR74750.1"/>
    <property type="molecule type" value="Genomic_DNA"/>
</dbReference>
<sequence length="85" mass="9623">MLNIRGTLLNIFTSSDYMNKETNEVTKGKTKLQLLVKVPLKNGGHKNTLYDLTIPPEKLPKYTNSINKEVDVEVGIMGEHKFYGI</sequence>
<proteinExistence type="predicted"/>